<protein>
    <recommendedName>
        <fullName evidence="3">Stress response protein</fullName>
    </recommendedName>
</protein>
<evidence type="ECO:0000313" key="1">
    <source>
        <dbReference type="EMBL" id="RZS59295.1"/>
    </source>
</evidence>
<sequence length="449" mass="48328">MATTPTEPAWNAARLIPTSGINGAEEQERRATSALLAVLTSVREFGRAITQPVGAPAGQIETFIEVPFTVEDRKVFPDGLIRVRRGQRSWTALVEVKTGTNALYAQQLEDYLDVARAHSFDALITISNEIPATIGTHPTPVDKRKLKKVALHHFSWSEILTAAVVQKEHRGVADPDQAWILGELIRYLEHPKSGALSFEDMGQSWVTVREAVAAGTLRVNDAGLQEVVSRFDALIRFVGLKLGRQLGSEVLPVVPRNEASDPKVRSSRMATELAKDGHVTAGMRIPGAISDLTVVADLRAGQVTASFTIDAPKEGKPTTRINWLLRQLKSASDSLRIEAIPVRSSSGTAELLGTVRDNPALLVPESGREIKSFVVTKSVPLGGKRGTGRGSFIDSVVSAVESAYSEIGQSIKAWSATPPKLRAAEVVETEPGIDKSLASAALSSQDNDD</sequence>
<dbReference type="RefSeq" id="WP_130484393.1">
    <property type="nucleotide sequence ID" value="NZ_SGWW01000001.1"/>
</dbReference>
<evidence type="ECO:0000313" key="2">
    <source>
        <dbReference type="Proteomes" id="UP000293519"/>
    </source>
</evidence>
<gene>
    <name evidence="1" type="ORF">EV141_0515</name>
</gene>
<accession>A0A4Q7LW86</accession>
<comment type="caution">
    <text evidence="1">The sequence shown here is derived from an EMBL/GenBank/DDBJ whole genome shotgun (WGS) entry which is preliminary data.</text>
</comment>
<organism evidence="1 2">
    <name type="scientific">Microcella putealis</name>
    <dbReference type="NCBI Taxonomy" id="337005"/>
    <lineage>
        <taxon>Bacteria</taxon>
        <taxon>Bacillati</taxon>
        <taxon>Actinomycetota</taxon>
        <taxon>Actinomycetes</taxon>
        <taxon>Micrococcales</taxon>
        <taxon>Microbacteriaceae</taxon>
        <taxon>Microcella</taxon>
    </lineage>
</organism>
<dbReference type="EMBL" id="SGWW01000001">
    <property type="protein sequence ID" value="RZS59295.1"/>
    <property type="molecule type" value="Genomic_DNA"/>
</dbReference>
<dbReference type="AlphaFoldDB" id="A0A4Q7LW86"/>
<evidence type="ECO:0008006" key="3">
    <source>
        <dbReference type="Google" id="ProtNLM"/>
    </source>
</evidence>
<reference evidence="1 2" key="1">
    <citation type="journal article" date="2015" name="Stand. Genomic Sci.">
        <title>Genomic Encyclopedia of Bacterial and Archaeal Type Strains, Phase III: the genomes of soil and plant-associated and newly described type strains.</title>
        <authorList>
            <person name="Whitman W.B."/>
            <person name="Woyke T."/>
            <person name="Klenk H.P."/>
            <person name="Zhou Y."/>
            <person name="Lilburn T.G."/>
            <person name="Beck B.J."/>
            <person name="De Vos P."/>
            <person name="Vandamme P."/>
            <person name="Eisen J.A."/>
            <person name="Garrity G."/>
            <person name="Hugenholtz P."/>
            <person name="Kyrpides N.C."/>
        </authorList>
    </citation>
    <scope>NUCLEOTIDE SEQUENCE [LARGE SCALE GENOMIC DNA]</scope>
    <source>
        <strain evidence="1 2">CV2</strain>
    </source>
</reference>
<name>A0A4Q7LW86_9MICO</name>
<dbReference type="OrthoDB" id="56224at2"/>
<keyword evidence="2" id="KW-1185">Reference proteome</keyword>
<proteinExistence type="predicted"/>
<dbReference type="Proteomes" id="UP000293519">
    <property type="component" value="Unassembled WGS sequence"/>
</dbReference>